<comment type="caution">
    <text evidence="4">The sequence shown here is derived from an EMBL/GenBank/DDBJ whole genome shotgun (WGS) entry which is preliminary data.</text>
</comment>
<dbReference type="InterPro" id="IPR012677">
    <property type="entry name" value="Nucleotide-bd_a/b_plait_sf"/>
</dbReference>
<feature type="region of interest" description="Disordered" evidence="2">
    <location>
        <begin position="132"/>
        <end position="192"/>
    </location>
</feature>
<gene>
    <name evidence="4" type="ORF">QR680_006706</name>
</gene>
<dbReference type="GO" id="GO:0003723">
    <property type="term" value="F:RNA binding"/>
    <property type="evidence" value="ECO:0007669"/>
    <property type="project" value="UniProtKB-UniRule"/>
</dbReference>
<dbReference type="InterPro" id="IPR000504">
    <property type="entry name" value="RRM_dom"/>
</dbReference>
<dbReference type="InterPro" id="IPR050441">
    <property type="entry name" value="RBM"/>
</dbReference>
<dbReference type="InterPro" id="IPR035979">
    <property type="entry name" value="RBD_domain_sf"/>
</dbReference>
<evidence type="ECO:0000256" key="2">
    <source>
        <dbReference type="SAM" id="MobiDB-lite"/>
    </source>
</evidence>
<evidence type="ECO:0000313" key="5">
    <source>
        <dbReference type="Proteomes" id="UP001175271"/>
    </source>
</evidence>
<evidence type="ECO:0000259" key="3">
    <source>
        <dbReference type="PROSITE" id="PS50102"/>
    </source>
</evidence>
<feature type="region of interest" description="Disordered" evidence="2">
    <location>
        <begin position="1"/>
        <end position="30"/>
    </location>
</feature>
<feature type="compositionally biased region" description="Basic and acidic residues" evidence="2">
    <location>
        <begin position="157"/>
        <end position="173"/>
    </location>
</feature>
<proteinExistence type="predicted"/>
<evidence type="ECO:0000256" key="1">
    <source>
        <dbReference type="PROSITE-ProRule" id="PRU00176"/>
    </source>
</evidence>
<feature type="compositionally biased region" description="Basic and acidic residues" evidence="2">
    <location>
        <begin position="134"/>
        <end position="145"/>
    </location>
</feature>
<dbReference type="EMBL" id="JAUCMV010000003">
    <property type="protein sequence ID" value="KAK0413278.1"/>
    <property type="molecule type" value="Genomic_DNA"/>
</dbReference>
<sequence>MVNPSQEAFRRGRMSKAPNNKPYDKSKAPDRPVTYCVSPLRSTTTADTLRDYFERFGPVSAAHIVYESTRRGVRSRRMGYVTFEDPEIAAEVRGQWRKKHVVDGVNVRLEFYDHEREMQRCLRRIRSMVTPNFAREHTGKTESGRGRGGPSGSGSQEQKKSLLDKERADERLGRMSYIGRPELSSSRSYSVY</sequence>
<name>A0AA39HYG8_9BILA</name>
<keyword evidence="5" id="KW-1185">Reference proteome</keyword>
<dbReference type="PANTHER" id="PTHR48034">
    <property type="entry name" value="TRANSFORMER-2 SEX-DETERMINING PROTEIN-RELATED"/>
    <property type="match status" value="1"/>
</dbReference>
<dbReference type="SMART" id="SM00360">
    <property type="entry name" value="RRM"/>
    <property type="match status" value="1"/>
</dbReference>
<organism evidence="4 5">
    <name type="scientific">Steinernema hermaphroditum</name>
    <dbReference type="NCBI Taxonomy" id="289476"/>
    <lineage>
        <taxon>Eukaryota</taxon>
        <taxon>Metazoa</taxon>
        <taxon>Ecdysozoa</taxon>
        <taxon>Nematoda</taxon>
        <taxon>Chromadorea</taxon>
        <taxon>Rhabditida</taxon>
        <taxon>Tylenchina</taxon>
        <taxon>Panagrolaimomorpha</taxon>
        <taxon>Strongyloidoidea</taxon>
        <taxon>Steinernematidae</taxon>
        <taxon>Steinernema</taxon>
    </lineage>
</organism>
<feature type="compositionally biased region" description="Polar residues" evidence="2">
    <location>
        <begin position="183"/>
        <end position="192"/>
    </location>
</feature>
<dbReference type="Pfam" id="PF00076">
    <property type="entry name" value="RRM_1"/>
    <property type="match status" value="1"/>
</dbReference>
<dbReference type="Proteomes" id="UP001175271">
    <property type="component" value="Unassembled WGS sequence"/>
</dbReference>
<feature type="domain" description="RRM" evidence="3">
    <location>
        <begin position="33"/>
        <end position="114"/>
    </location>
</feature>
<dbReference type="SUPFAM" id="SSF54928">
    <property type="entry name" value="RNA-binding domain, RBD"/>
    <property type="match status" value="1"/>
</dbReference>
<dbReference type="AlphaFoldDB" id="A0AA39HYG8"/>
<dbReference type="Gene3D" id="3.30.70.330">
    <property type="match status" value="1"/>
</dbReference>
<reference evidence="4" key="1">
    <citation type="submission" date="2023-06" db="EMBL/GenBank/DDBJ databases">
        <title>Genomic analysis of the entomopathogenic nematode Steinernema hermaphroditum.</title>
        <authorList>
            <person name="Schwarz E.M."/>
            <person name="Heppert J.K."/>
            <person name="Baniya A."/>
            <person name="Schwartz H.T."/>
            <person name="Tan C.-H."/>
            <person name="Antoshechkin I."/>
            <person name="Sternberg P.W."/>
            <person name="Goodrich-Blair H."/>
            <person name="Dillman A.R."/>
        </authorList>
    </citation>
    <scope>NUCLEOTIDE SEQUENCE</scope>
    <source>
        <strain evidence="4">PS9179</strain>
        <tissue evidence="4">Whole animal</tissue>
    </source>
</reference>
<accession>A0AA39HYG8</accession>
<evidence type="ECO:0000313" key="4">
    <source>
        <dbReference type="EMBL" id="KAK0413278.1"/>
    </source>
</evidence>
<keyword evidence="1" id="KW-0694">RNA-binding</keyword>
<dbReference type="PROSITE" id="PS50102">
    <property type="entry name" value="RRM"/>
    <property type="match status" value="1"/>
</dbReference>
<protein>
    <recommendedName>
        <fullName evidence="3">RRM domain-containing protein</fullName>
    </recommendedName>
</protein>